<dbReference type="PROSITE" id="PS51473">
    <property type="entry name" value="GNK2"/>
    <property type="match status" value="1"/>
</dbReference>
<keyword evidence="6" id="KW-0430">Lectin</keyword>
<dbReference type="PANTHER" id="PTHR32080:SF54">
    <property type="entry name" value="GNK2-HOMOLOGOUS DOMAIN-CONTAINING PROTEIN"/>
    <property type="match status" value="1"/>
</dbReference>
<evidence type="ECO:0000256" key="7">
    <source>
        <dbReference type="ARBA" id="ARBA00022737"/>
    </source>
</evidence>
<evidence type="ECO:0000256" key="14">
    <source>
        <dbReference type="ARBA" id="ARBA00038393"/>
    </source>
</evidence>
<keyword evidence="9" id="KW-0965">Cell junction</keyword>
<keyword evidence="8" id="KW-0611">Plant defense</keyword>
<gene>
    <name evidence="17" type="ORF">CRG98_034802</name>
</gene>
<feature type="domain" description="Gnk2-homologous" evidence="16">
    <location>
        <begin position="28"/>
        <end position="134"/>
    </location>
</feature>
<keyword evidence="7" id="KW-0677">Repeat</keyword>
<keyword evidence="18" id="KW-1185">Reference proteome</keyword>
<dbReference type="GO" id="GO:0031640">
    <property type="term" value="P:killing of cells of another organism"/>
    <property type="evidence" value="ECO:0007669"/>
    <property type="project" value="UniProtKB-KW"/>
</dbReference>
<dbReference type="GO" id="GO:0042742">
    <property type="term" value="P:defense response to bacterium"/>
    <property type="evidence" value="ECO:0007669"/>
    <property type="project" value="UniProtKB-KW"/>
</dbReference>
<keyword evidence="5 15" id="KW-0732">Signal</keyword>
<evidence type="ECO:0000256" key="10">
    <source>
        <dbReference type="ARBA" id="ARBA00023022"/>
    </source>
</evidence>
<dbReference type="STRING" id="22663.A0A2I0ILH3"/>
<keyword evidence="12" id="KW-1015">Disulfide bond</keyword>
<comment type="subcellular location">
    <subcellularLocation>
        <location evidence="13">Cell junction</location>
        <location evidence="13">Plasmodesma</location>
    </subcellularLocation>
    <subcellularLocation>
        <location evidence="1">Cell membrane</location>
        <topology evidence="1">Single-pass type I membrane protein</topology>
    </subcellularLocation>
</comment>
<evidence type="ECO:0000256" key="3">
    <source>
        <dbReference type="ARBA" id="ARBA00022577"/>
    </source>
</evidence>
<evidence type="ECO:0000313" key="17">
    <source>
        <dbReference type="EMBL" id="PKI44854.1"/>
    </source>
</evidence>
<dbReference type="GO" id="GO:0005537">
    <property type="term" value="F:D-mannose binding"/>
    <property type="evidence" value="ECO:0007669"/>
    <property type="project" value="UniProtKB-KW"/>
</dbReference>
<evidence type="ECO:0000256" key="6">
    <source>
        <dbReference type="ARBA" id="ARBA00022734"/>
    </source>
</evidence>
<feature type="chain" id="PRO_5014172152" description="Gnk2-homologous domain-containing protein" evidence="15">
    <location>
        <begin position="25"/>
        <end position="205"/>
    </location>
</feature>
<evidence type="ECO:0000259" key="16">
    <source>
        <dbReference type="PROSITE" id="PS51473"/>
    </source>
</evidence>
<dbReference type="EMBL" id="PGOL01002823">
    <property type="protein sequence ID" value="PKI44854.1"/>
    <property type="molecule type" value="Genomic_DNA"/>
</dbReference>
<sequence>MAASFRYVMPILIGLFFVLNVVIADPNMNMVYQACSQDVYDPQDPFKKSMTYVLTNVASQTATHGYDYYSSSPWPDSHAYAHGACSGSISNSDCATCMGVAFSKVMDFCAYKRGGLAWEELAWELGCRKVILEVNSELVYRFITSHGRNAPHISPLVGAVKGLLNLANLVGQGESYITRGILCRLIGAELSTVTKWTKFYYLAIF</sequence>
<evidence type="ECO:0000256" key="11">
    <source>
        <dbReference type="ARBA" id="ARBA00023035"/>
    </source>
</evidence>
<keyword evidence="4" id="KW-0945">Host-virus interaction</keyword>
<dbReference type="InterPro" id="IPR038408">
    <property type="entry name" value="GNK2_sf"/>
</dbReference>
<dbReference type="InterPro" id="IPR002902">
    <property type="entry name" value="GNK2"/>
</dbReference>
<evidence type="ECO:0000256" key="9">
    <source>
        <dbReference type="ARBA" id="ARBA00022949"/>
    </source>
</evidence>
<feature type="signal peptide" evidence="15">
    <location>
        <begin position="1"/>
        <end position="24"/>
    </location>
</feature>
<protein>
    <recommendedName>
        <fullName evidence="16">Gnk2-homologous domain-containing protein</fullName>
    </recommendedName>
</protein>
<evidence type="ECO:0000256" key="8">
    <source>
        <dbReference type="ARBA" id="ARBA00022821"/>
    </source>
</evidence>
<keyword evidence="3" id="KW-0295">Fungicide</keyword>
<proteinExistence type="inferred from homology"/>
<accession>A0A2I0ILH3</accession>
<reference evidence="17 18" key="1">
    <citation type="submission" date="2017-11" db="EMBL/GenBank/DDBJ databases">
        <title>De-novo sequencing of pomegranate (Punica granatum L.) genome.</title>
        <authorList>
            <person name="Akparov Z."/>
            <person name="Amiraslanov A."/>
            <person name="Hajiyeva S."/>
            <person name="Abbasov M."/>
            <person name="Kaur K."/>
            <person name="Hamwieh A."/>
            <person name="Solovyev V."/>
            <person name="Salamov A."/>
            <person name="Braich B."/>
            <person name="Kosarev P."/>
            <person name="Mahmoud A."/>
            <person name="Hajiyev E."/>
            <person name="Babayeva S."/>
            <person name="Izzatullayeva V."/>
            <person name="Mammadov A."/>
            <person name="Mammadov A."/>
            <person name="Sharifova S."/>
            <person name="Ojaghi J."/>
            <person name="Eynullazada K."/>
            <person name="Bayramov B."/>
            <person name="Abdulazimova A."/>
            <person name="Shahmuradov I."/>
        </authorList>
    </citation>
    <scope>NUCLEOTIDE SEQUENCE [LARGE SCALE GENOMIC DNA]</scope>
    <source>
        <strain evidence="18">cv. AG2017</strain>
        <tissue evidence="17">Leaf</tissue>
    </source>
</reference>
<dbReference type="CDD" id="cd23509">
    <property type="entry name" value="Gnk2-like"/>
    <property type="match status" value="1"/>
</dbReference>
<name>A0A2I0ILH3_PUNGR</name>
<dbReference type="GO" id="GO:0050832">
    <property type="term" value="P:defense response to fungus"/>
    <property type="evidence" value="ECO:0007669"/>
    <property type="project" value="UniProtKB-KW"/>
</dbReference>
<evidence type="ECO:0000256" key="13">
    <source>
        <dbReference type="ARBA" id="ARBA00024184"/>
    </source>
</evidence>
<evidence type="ECO:0000256" key="15">
    <source>
        <dbReference type="SAM" id="SignalP"/>
    </source>
</evidence>
<evidence type="ECO:0000256" key="4">
    <source>
        <dbReference type="ARBA" id="ARBA00022581"/>
    </source>
</evidence>
<evidence type="ECO:0000256" key="2">
    <source>
        <dbReference type="ARBA" id="ARBA00022529"/>
    </source>
</evidence>
<evidence type="ECO:0000256" key="12">
    <source>
        <dbReference type="ARBA" id="ARBA00023157"/>
    </source>
</evidence>
<comment type="caution">
    <text evidence="17">The sequence shown here is derived from an EMBL/GenBank/DDBJ whole genome shotgun (WGS) entry which is preliminary data.</text>
</comment>
<keyword evidence="11" id="KW-0465">Mannose-binding</keyword>
<keyword evidence="2" id="KW-0929">Antimicrobial</keyword>
<dbReference type="InterPro" id="IPR051378">
    <property type="entry name" value="Cell2Cell_Antifungal"/>
</dbReference>
<dbReference type="Gene3D" id="3.30.430.20">
    <property type="entry name" value="Gnk2 domain, C-X8-C-X2-C motif"/>
    <property type="match status" value="1"/>
</dbReference>
<dbReference type="GO" id="GO:0005886">
    <property type="term" value="C:plasma membrane"/>
    <property type="evidence" value="ECO:0007669"/>
    <property type="project" value="UniProtKB-SubCell"/>
</dbReference>
<organism evidence="17 18">
    <name type="scientific">Punica granatum</name>
    <name type="common">Pomegranate</name>
    <dbReference type="NCBI Taxonomy" id="22663"/>
    <lineage>
        <taxon>Eukaryota</taxon>
        <taxon>Viridiplantae</taxon>
        <taxon>Streptophyta</taxon>
        <taxon>Embryophyta</taxon>
        <taxon>Tracheophyta</taxon>
        <taxon>Spermatophyta</taxon>
        <taxon>Magnoliopsida</taxon>
        <taxon>eudicotyledons</taxon>
        <taxon>Gunneridae</taxon>
        <taxon>Pentapetalae</taxon>
        <taxon>rosids</taxon>
        <taxon>malvids</taxon>
        <taxon>Myrtales</taxon>
        <taxon>Lythraceae</taxon>
        <taxon>Punica</taxon>
    </lineage>
</organism>
<dbReference type="PANTHER" id="PTHR32080">
    <property type="entry name" value="ANTIFUNGAL PROTEIN GINKBILOBIN-2-LIKE"/>
    <property type="match status" value="1"/>
</dbReference>
<evidence type="ECO:0000313" key="18">
    <source>
        <dbReference type="Proteomes" id="UP000233551"/>
    </source>
</evidence>
<evidence type="ECO:0000256" key="1">
    <source>
        <dbReference type="ARBA" id="ARBA00004251"/>
    </source>
</evidence>
<comment type="similarity">
    <text evidence="14">Belongs to the cysteine-rich repeat secretory protein family. Plasmodesmata-located proteins (PDLD) subfamily.</text>
</comment>
<keyword evidence="10" id="KW-0044">Antibiotic</keyword>
<dbReference type="GO" id="GO:0009506">
    <property type="term" value="C:plasmodesma"/>
    <property type="evidence" value="ECO:0007669"/>
    <property type="project" value="UniProtKB-SubCell"/>
</dbReference>
<dbReference type="Proteomes" id="UP000233551">
    <property type="component" value="Unassembled WGS sequence"/>
</dbReference>
<dbReference type="Pfam" id="PF01657">
    <property type="entry name" value="Stress-antifung"/>
    <property type="match status" value="1"/>
</dbReference>
<dbReference type="AlphaFoldDB" id="A0A2I0ILH3"/>
<evidence type="ECO:0000256" key="5">
    <source>
        <dbReference type="ARBA" id="ARBA00022729"/>
    </source>
</evidence>